<organism evidence="18 19">
    <name type="scientific">Terrimonas rubra</name>
    <dbReference type="NCBI Taxonomy" id="1035890"/>
    <lineage>
        <taxon>Bacteria</taxon>
        <taxon>Pseudomonadati</taxon>
        <taxon>Bacteroidota</taxon>
        <taxon>Chitinophagia</taxon>
        <taxon>Chitinophagales</taxon>
        <taxon>Chitinophagaceae</taxon>
        <taxon>Terrimonas</taxon>
    </lineage>
</organism>
<dbReference type="InterPro" id="IPR004495">
    <property type="entry name" value="Met-tRNA-synth_bsu_C"/>
</dbReference>
<dbReference type="PROSITE" id="PS50886">
    <property type="entry name" value="TRBD"/>
    <property type="match status" value="1"/>
</dbReference>
<dbReference type="Pfam" id="PF09334">
    <property type="entry name" value="tRNA-synt_1g"/>
    <property type="match status" value="1"/>
</dbReference>
<dbReference type="RefSeq" id="WP_386098511.1">
    <property type="nucleotide sequence ID" value="NZ_JBHUOZ010000003.1"/>
</dbReference>
<dbReference type="PANTHER" id="PTHR45765:SF1">
    <property type="entry name" value="METHIONINE--TRNA LIGASE, CYTOPLASMIC"/>
    <property type="match status" value="1"/>
</dbReference>
<feature type="short sequence motif" description="'KMSKS' region" evidence="16">
    <location>
        <begin position="335"/>
        <end position="339"/>
    </location>
</feature>
<gene>
    <name evidence="16 18" type="primary">metG</name>
    <name evidence="18" type="ORF">ACFS6H_11525</name>
</gene>
<keyword evidence="6 16" id="KW-0820">tRNA-binding</keyword>
<accession>A0ABW6A7F4</accession>
<dbReference type="SUPFAM" id="SSF50249">
    <property type="entry name" value="Nucleic acid-binding proteins"/>
    <property type="match status" value="1"/>
</dbReference>
<comment type="function">
    <text evidence="1 16">Is required not only for elongation of protein synthesis but also for the initiation of all mRNA translation through initiator tRNA(fMet) aminoacylation.</text>
</comment>
<dbReference type="SUPFAM" id="SSF52374">
    <property type="entry name" value="Nucleotidylyl transferase"/>
    <property type="match status" value="1"/>
</dbReference>
<dbReference type="EC" id="6.1.1.10" evidence="16"/>
<evidence type="ECO:0000256" key="16">
    <source>
        <dbReference type="HAMAP-Rule" id="MF_00098"/>
    </source>
</evidence>
<proteinExistence type="inferred from homology"/>
<feature type="binding site" evidence="16">
    <location>
        <position position="147"/>
    </location>
    <ligand>
        <name>Zn(2+)</name>
        <dbReference type="ChEBI" id="CHEBI:29105"/>
    </ligand>
</feature>
<keyword evidence="5 16" id="KW-0963">Cytoplasm</keyword>
<evidence type="ECO:0000256" key="10">
    <source>
        <dbReference type="ARBA" id="ARBA00022833"/>
    </source>
</evidence>
<dbReference type="CDD" id="cd07957">
    <property type="entry name" value="Anticodon_Ia_Met"/>
    <property type="match status" value="1"/>
</dbReference>
<dbReference type="SUPFAM" id="SSF47323">
    <property type="entry name" value="Anticodon-binding domain of a subclass of class I aminoacyl-tRNA synthetases"/>
    <property type="match status" value="1"/>
</dbReference>
<dbReference type="InterPro" id="IPR029038">
    <property type="entry name" value="MetRS_Zn"/>
</dbReference>
<evidence type="ECO:0000256" key="15">
    <source>
        <dbReference type="ARBA" id="ARBA00047364"/>
    </source>
</evidence>
<dbReference type="GO" id="GO:0004825">
    <property type="term" value="F:methionine-tRNA ligase activity"/>
    <property type="evidence" value="ECO:0007669"/>
    <property type="project" value="UniProtKB-EC"/>
</dbReference>
<dbReference type="InterPro" id="IPR023458">
    <property type="entry name" value="Met-tRNA_ligase_1"/>
</dbReference>
<dbReference type="Pfam" id="PF01588">
    <property type="entry name" value="tRNA_bind"/>
    <property type="match status" value="1"/>
</dbReference>
<evidence type="ECO:0000256" key="11">
    <source>
        <dbReference type="ARBA" id="ARBA00022840"/>
    </source>
</evidence>
<dbReference type="Gene3D" id="1.10.730.10">
    <property type="entry name" value="Isoleucyl-tRNA Synthetase, Domain 1"/>
    <property type="match status" value="1"/>
</dbReference>
<keyword evidence="14 16" id="KW-0030">Aminoacyl-tRNA synthetase</keyword>
<dbReference type="InterPro" id="IPR014729">
    <property type="entry name" value="Rossmann-like_a/b/a_fold"/>
</dbReference>
<dbReference type="NCBIfam" id="TIGR00398">
    <property type="entry name" value="metG"/>
    <property type="match status" value="1"/>
</dbReference>
<dbReference type="Pfam" id="PF19303">
    <property type="entry name" value="Anticodon_3"/>
    <property type="match status" value="1"/>
</dbReference>
<feature type="binding site" evidence="16">
    <location>
        <position position="338"/>
    </location>
    <ligand>
        <name>ATP</name>
        <dbReference type="ChEBI" id="CHEBI:30616"/>
    </ligand>
</feature>
<dbReference type="PANTHER" id="PTHR45765">
    <property type="entry name" value="METHIONINE--TRNA LIGASE"/>
    <property type="match status" value="1"/>
</dbReference>
<evidence type="ECO:0000256" key="5">
    <source>
        <dbReference type="ARBA" id="ARBA00022490"/>
    </source>
</evidence>
<evidence type="ECO:0000256" key="12">
    <source>
        <dbReference type="ARBA" id="ARBA00022884"/>
    </source>
</evidence>
<comment type="catalytic activity">
    <reaction evidence="15 16">
        <text>tRNA(Met) + L-methionine + ATP = L-methionyl-tRNA(Met) + AMP + diphosphate</text>
        <dbReference type="Rhea" id="RHEA:13481"/>
        <dbReference type="Rhea" id="RHEA-COMP:9667"/>
        <dbReference type="Rhea" id="RHEA-COMP:9698"/>
        <dbReference type="ChEBI" id="CHEBI:30616"/>
        <dbReference type="ChEBI" id="CHEBI:33019"/>
        <dbReference type="ChEBI" id="CHEBI:57844"/>
        <dbReference type="ChEBI" id="CHEBI:78442"/>
        <dbReference type="ChEBI" id="CHEBI:78530"/>
        <dbReference type="ChEBI" id="CHEBI:456215"/>
        <dbReference type="EC" id="6.1.1.10"/>
    </reaction>
</comment>
<dbReference type="InterPro" id="IPR014758">
    <property type="entry name" value="Met-tRNA_synth"/>
</dbReference>
<dbReference type="SUPFAM" id="SSF57770">
    <property type="entry name" value="Methionyl-tRNA synthetase (MetRS), Zn-domain"/>
    <property type="match status" value="1"/>
</dbReference>
<evidence type="ECO:0000256" key="9">
    <source>
        <dbReference type="ARBA" id="ARBA00022741"/>
    </source>
</evidence>
<dbReference type="HAMAP" id="MF_00098">
    <property type="entry name" value="Met_tRNA_synth_type1"/>
    <property type="match status" value="1"/>
</dbReference>
<evidence type="ECO:0000256" key="1">
    <source>
        <dbReference type="ARBA" id="ARBA00003314"/>
    </source>
</evidence>
<sequence length="705" mass="79953">MPTQPKRYLITSALPYANGLKHVGHLAGAYIPADIYVRYLRAQERDVVFVCGSDEHGTAIPIQAMKEHTTPRAIIDKYHAEMKQDFADLGISFDIYHRTSEPLHHETAQEFFTYLHERGELETKETEQFFDEATKTFLADRFIKGTCPNCGSDRAFGDQCENCGRTLSPDELINPVSTLSGEPPVKKKTTHWYLPLGKHEDFLRKWILEDHKDDWRATVVGQCKGWIEGGLQSRAVTRDLDWGVQVPLPDAEGKVLYVWFDAPIGYISATKQWAIDNNKDWQPYWQDKDTKLVHFIGKDNIVFHCIIFPIMLQLHGNILPENVPANEFLNLEGDKMSTSRNWKLEMRDYINDFVKQPNGGSQCVDMLRYYLTQIAPETKDSEFTWKGFQDAVNSELVNIFGNFVNRTFVLMHKLCGGKVPHLHNEVLDEVDEQMIGEIKLSKRLVETYIEEYKFRDALFEVIDLSRKGNQYMQKKEPWIVAKQLAENPGAQKSIDNCLHICLQLTANLSILINPFLPNTAQKMLHMMKVVDKMLNWSNAGTLNLLKPGYQLRAPELLFRKIEEAEITAQVEKLKAGLVKATTAPAPAETASAPAPVKETIQYDDFAKLDFRVGTIISAQKVPKADKLLQLEVNLGFEVRTIVSGIALHFTPEEIINKQVVVVANLAPRKMRGIESNGMILMAENADGKLHFVNPDGIVNNGATVN</sequence>
<dbReference type="Proteomes" id="UP001597511">
    <property type="component" value="Unassembled WGS sequence"/>
</dbReference>
<keyword evidence="12 16" id="KW-0694">RNA-binding</keyword>
<evidence type="ECO:0000313" key="19">
    <source>
        <dbReference type="Proteomes" id="UP001597511"/>
    </source>
</evidence>
<keyword evidence="13 16" id="KW-0648">Protein biosynthesis</keyword>
<evidence type="ECO:0000256" key="3">
    <source>
        <dbReference type="ARBA" id="ARBA00008258"/>
    </source>
</evidence>
<evidence type="ECO:0000259" key="17">
    <source>
        <dbReference type="PROSITE" id="PS50886"/>
    </source>
</evidence>
<dbReference type="InterPro" id="IPR033911">
    <property type="entry name" value="MetRS_core"/>
</dbReference>
<evidence type="ECO:0000256" key="14">
    <source>
        <dbReference type="ARBA" id="ARBA00023146"/>
    </source>
</evidence>
<feature type="domain" description="TRNA-binding" evidence="17">
    <location>
        <begin position="604"/>
        <end position="705"/>
    </location>
</feature>
<evidence type="ECO:0000256" key="8">
    <source>
        <dbReference type="ARBA" id="ARBA00022723"/>
    </source>
</evidence>
<reference evidence="19" key="1">
    <citation type="journal article" date="2019" name="Int. J. Syst. Evol. Microbiol.">
        <title>The Global Catalogue of Microorganisms (GCM) 10K type strain sequencing project: providing services to taxonomists for standard genome sequencing and annotation.</title>
        <authorList>
            <consortium name="The Broad Institute Genomics Platform"/>
            <consortium name="The Broad Institute Genome Sequencing Center for Infectious Disease"/>
            <person name="Wu L."/>
            <person name="Ma J."/>
        </authorList>
    </citation>
    <scope>NUCLEOTIDE SEQUENCE [LARGE SCALE GENOMIC DNA]</scope>
    <source>
        <strain evidence="19">KCTC 23299</strain>
    </source>
</reference>
<dbReference type="CDD" id="cd00814">
    <property type="entry name" value="MetRS_core"/>
    <property type="match status" value="1"/>
</dbReference>
<dbReference type="NCBIfam" id="TIGR00399">
    <property type="entry name" value="metG_C_term"/>
    <property type="match status" value="1"/>
</dbReference>
<comment type="subunit">
    <text evidence="4 16">Homodimer.</text>
</comment>
<feature type="binding site" evidence="16">
    <location>
        <position position="163"/>
    </location>
    <ligand>
        <name>Zn(2+)</name>
        <dbReference type="ChEBI" id="CHEBI:29105"/>
    </ligand>
</feature>
<evidence type="ECO:0000256" key="7">
    <source>
        <dbReference type="ARBA" id="ARBA00022598"/>
    </source>
</evidence>
<dbReference type="Gene3D" id="2.20.28.20">
    <property type="entry name" value="Methionyl-tRNA synthetase, Zn-domain"/>
    <property type="match status" value="1"/>
</dbReference>
<evidence type="ECO:0000256" key="4">
    <source>
        <dbReference type="ARBA" id="ARBA00011738"/>
    </source>
</evidence>
<keyword evidence="8 16" id="KW-0479">Metal-binding</keyword>
<evidence type="ECO:0000256" key="13">
    <source>
        <dbReference type="ARBA" id="ARBA00022917"/>
    </source>
</evidence>
<evidence type="ECO:0000313" key="18">
    <source>
        <dbReference type="EMBL" id="MFD2920345.1"/>
    </source>
</evidence>
<comment type="caution">
    <text evidence="18">The sequence shown here is derived from an EMBL/GenBank/DDBJ whole genome shotgun (WGS) entry which is preliminary data.</text>
</comment>
<feature type="short sequence motif" description="'HIGH' region" evidence="16">
    <location>
        <begin position="15"/>
        <end position="25"/>
    </location>
</feature>
<dbReference type="InterPro" id="IPR002547">
    <property type="entry name" value="tRNA-bd_dom"/>
</dbReference>
<keyword evidence="19" id="KW-1185">Reference proteome</keyword>
<comment type="similarity">
    <text evidence="3 16">Belongs to the class-I aminoacyl-tRNA synthetase family. MetG type 1 subfamily.</text>
</comment>
<dbReference type="InterPro" id="IPR012340">
    <property type="entry name" value="NA-bd_OB-fold"/>
</dbReference>
<evidence type="ECO:0000256" key="2">
    <source>
        <dbReference type="ARBA" id="ARBA00004496"/>
    </source>
</evidence>
<dbReference type="CDD" id="cd02800">
    <property type="entry name" value="tRNA_bind_EcMetRS_like"/>
    <property type="match status" value="1"/>
</dbReference>
<protein>
    <recommendedName>
        <fullName evidence="16">Methionine--tRNA ligase</fullName>
        <ecNumber evidence="16">6.1.1.10</ecNumber>
    </recommendedName>
    <alternativeName>
        <fullName evidence="16">Methionyl-tRNA synthetase</fullName>
        <shortName evidence="16">MetRS</shortName>
    </alternativeName>
</protein>
<dbReference type="InterPro" id="IPR041872">
    <property type="entry name" value="Anticodon_Met"/>
</dbReference>
<dbReference type="NCBIfam" id="NF001100">
    <property type="entry name" value="PRK00133.1"/>
    <property type="match status" value="1"/>
</dbReference>
<keyword evidence="10 16" id="KW-0862">Zinc</keyword>
<feature type="binding site" evidence="16">
    <location>
        <position position="160"/>
    </location>
    <ligand>
        <name>Zn(2+)</name>
        <dbReference type="ChEBI" id="CHEBI:29105"/>
    </ligand>
</feature>
<dbReference type="Gene3D" id="3.40.50.620">
    <property type="entry name" value="HUPs"/>
    <property type="match status" value="1"/>
</dbReference>
<name>A0ABW6A7F4_9BACT</name>
<dbReference type="EMBL" id="JBHUOZ010000003">
    <property type="protein sequence ID" value="MFD2920345.1"/>
    <property type="molecule type" value="Genomic_DNA"/>
</dbReference>
<dbReference type="Gene3D" id="2.40.50.140">
    <property type="entry name" value="Nucleic acid-binding proteins"/>
    <property type="match status" value="1"/>
</dbReference>
<keyword evidence="9 16" id="KW-0547">Nucleotide-binding</keyword>
<comment type="subcellular location">
    <subcellularLocation>
        <location evidence="2 16">Cytoplasm</location>
    </subcellularLocation>
</comment>
<comment type="cofactor">
    <cofactor evidence="16">
        <name>Zn(2+)</name>
        <dbReference type="ChEBI" id="CHEBI:29105"/>
    </cofactor>
    <text evidence="16">Binds 1 zinc ion per subunit.</text>
</comment>
<dbReference type="PRINTS" id="PR01041">
    <property type="entry name" value="TRNASYNTHMET"/>
</dbReference>
<evidence type="ECO:0000256" key="6">
    <source>
        <dbReference type="ARBA" id="ARBA00022555"/>
    </source>
</evidence>
<feature type="binding site" evidence="16">
    <location>
        <position position="150"/>
    </location>
    <ligand>
        <name>Zn(2+)</name>
        <dbReference type="ChEBI" id="CHEBI:29105"/>
    </ligand>
</feature>
<dbReference type="InterPro" id="IPR015413">
    <property type="entry name" value="Methionyl/Leucyl_tRNA_Synth"/>
</dbReference>
<keyword evidence="7 16" id="KW-0436">Ligase</keyword>
<dbReference type="InterPro" id="IPR009080">
    <property type="entry name" value="tRNAsynth_Ia_anticodon-bd"/>
</dbReference>
<keyword evidence="11 16" id="KW-0067">ATP-binding</keyword>